<evidence type="ECO:0000313" key="7">
    <source>
        <dbReference type="EMBL" id="KNC28304.1"/>
    </source>
</evidence>
<evidence type="ECO:0000256" key="5">
    <source>
        <dbReference type="PROSITE-ProRule" id="PRU00283"/>
    </source>
</evidence>
<dbReference type="InterPro" id="IPR027417">
    <property type="entry name" value="P-loop_NTPase"/>
</dbReference>
<dbReference type="InterPro" id="IPR001752">
    <property type="entry name" value="Kinesin_motor_dom"/>
</dbReference>
<keyword evidence="5" id="KW-0505">Motor protein</keyword>
<dbReference type="AlphaFoldDB" id="A0A0L0CA31"/>
<evidence type="ECO:0000313" key="8">
    <source>
        <dbReference type="Proteomes" id="UP000037069"/>
    </source>
</evidence>
<dbReference type="Pfam" id="PF00225">
    <property type="entry name" value="Kinesin"/>
    <property type="match status" value="1"/>
</dbReference>
<dbReference type="Proteomes" id="UP000037069">
    <property type="component" value="Unassembled WGS sequence"/>
</dbReference>
<comment type="similarity">
    <text evidence="5">Belongs to the TRAFAC class myosin-kinesin ATPase superfamily. Kinesin family.</text>
</comment>
<dbReference type="SUPFAM" id="SSF52540">
    <property type="entry name" value="P-loop containing nucleoside triphosphate hydrolases"/>
    <property type="match status" value="1"/>
</dbReference>
<keyword evidence="3 5" id="KW-0067">ATP-binding</keyword>
<comment type="caution">
    <text evidence="7">The sequence shown here is derived from an EMBL/GenBank/DDBJ whole genome shotgun (WGS) entry which is preliminary data.</text>
</comment>
<dbReference type="OMA" id="LYNEACY"/>
<evidence type="ECO:0000256" key="3">
    <source>
        <dbReference type="ARBA" id="ARBA00022840"/>
    </source>
</evidence>
<sequence length="93" mass="10258">MLFLSNIVSVDKCSVSVTNPSDCTAPAKNFTFDSVYGELERTELLYNEACYSLVDNVLEGYNGTIFAYGQTGCGKTFTMQVNSRVFNLQTSNN</sequence>
<dbReference type="GO" id="GO:0003777">
    <property type="term" value="F:microtubule motor activity"/>
    <property type="evidence" value="ECO:0007669"/>
    <property type="project" value="InterPro"/>
</dbReference>
<dbReference type="PANTHER" id="PTHR47969">
    <property type="entry name" value="CHROMOSOME-ASSOCIATED KINESIN KIF4A-RELATED"/>
    <property type="match status" value="1"/>
</dbReference>
<accession>A0A0L0CA31</accession>
<evidence type="ECO:0000256" key="1">
    <source>
        <dbReference type="ARBA" id="ARBA00004245"/>
    </source>
</evidence>
<dbReference type="GO" id="GO:0007018">
    <property type="term" value="P:microtubule-based movement"/>
    <property type="evidence" value="ECO:0007669"/>
    <property type="project" value="InterPro"/>
</dbReference>
<dbReference type="STRING" id="7375.A0A0L0CA31"/>
<dbReference type="GO" id="GO:0008017">
    <property type="term" value="F:microtubule binding"/>
    <property type="evidence" value="ECO:0007669"/>
    <property type="project" value="InterPro"/>
</dbReference>
<protein>
    <recommendedName>
        <fullName evidence="6">Kinesin motor domain-containing protein</fullName>
    </recommendedName>
</protein>
<proteinExistence type="inferred from homology"/>
<gene>
    <name evidence="7" type="ORF">FF38_13998</name>
</gene>
<dbReference type="Gene3D" id="3.40.850.10">
    <property type="entry name" value="Kinesin motor domain"/>
    <property type="match status" value="1"/>
</dbReference>
<evidence type="ECO:0000256" key="2">
    <source>
        <dbReference type="ARBA" id="ARBA00022741"/>
    </source>
</evidence>
<dbReference type="InterPro" id="IPR027640">
    <property type="entry name" value="Kinesin-like_fam"/>
</dbReference>
<keyword evidence="4" id="KW-0206">Cytoskeleton</keyword>
<evidence type="ECO:0000259" key="6">
    <source>
        <dbReference type="PROSITE" id="PS50067"/>
    </source>
</evidence>
<keyword evidence="2 5" id="KW-0547">Nucleotide-binding</keyword>
<organism evidence="7 8">
    <name type="scientific">Lucilia cuprina</name>
    <name type="common">Green bottle fly</name>
    <name type="synonym">Australian sheep blowfly</name>
    <dbReference type="NCBI Taxonomy" id="7375"/>
    <lineage>
        <taxon>Eukaryota</taxon>
        <taxon>Metazoa</taxon>
        <taxon>Ecdysozoa</taxon>
        <taxon>Arthropoda</taxon>
        <taxon>Hexapoda</taxon>
        <taxon>Insecta</taxon>
        <taxon>Pterygota</taxon>
        <taxon>Neoptera</taxon>
        <taxon>Endopterygota</taxon>
        <taxon>Diptera</taxon>
        <taxon>Brachycera</taxon>
        <taxon>Muscomorpha</taxon>
        <taxon>Oestroidea</taxon>
        <taxon>Calliphoridae</taxon>
        <taxon>Luciliinae</taxon>
        <taxon>Lucilia</taxon>
    </lineage>
</organism>
<feature type="binding site" evidence="5">
    <location>
        <begin position="69"/>
        <end position="76"/>
    </location>
    <ligand>
        <name>ATP</name>
        <dbReference type="ChEBI" id="CHEBI:30616"/>
    </ligand>
</feature>
<name>A0A0L0CA31_LUCCU</name>
<evidence type="ECO:0000256" key="4">
    <source>
        <dbReference type="ARBA" id="ARBA00023212"/>
    </source>
</evidence>
<dbReference type="PROSITE" id="PS50067">
    <property type="entry name" value="KINESIN_MOTOR_2"/>
    <property type="match status" value="1"/>
</dbReference>
<reference evidence="7 8" key="1">
    <citation type="journal article" date="2015" name="Nat. Commun.">
        <title>Lucilia cuprina genome unlocks parasitic fly biology to underpin future interventions.</title>
        <authorList>
            <person name="Anstead C.A."/>
            <person name="Korhonen P.K."/>
            <person name="Young N.D."/>
            <person name="Hall R.S."/>
            <person name="Jex A.R."/>
            <person name="Murali S.C."/>
            <person name="Hughes D.S."/>
            <person name="Lee S.F."/>
            <person name="Perry T."/>
            <person name="Stroehlein A.J."/>
            <person name="Ansell B.R."/>
            <person name="Breugelmans B."/>
            <person name="Hofmann A."/>
            <person name="Qu J."/>
            <person name="Dugan S."/>
            <person name="Lee S.L."/>
            <person name="Chao H."/>
            <person name="Dinh H."/>
            <person name="Han Y."/>
            <person name="Doddapaneni H.V."/>
            <person name="Worley K.C."/>
            <person name="Muzny D.M."/>
            <person name="Ioannidis P."/>
            <person name="Waterhouse R.M."/>
            <person name="Zdobnov E.M."/>
            <person name="James P.J."/>
            <person name="Bagnall N.H."/>
            <person name="Kotze A.C."/>
            <person name="Gibbs R.A."/>
            <person name="Richards S."/>
            <person name="Batterham P."/>
            <person name="Gasser R.B."/>
        </authorList>
    </citation>
    <scope>NUCLEOTIDE SEQUENCE [LARGE SCALE GENOMIC DNA]</scope>
    <source>
        <strain evidence="7 8">LS</strain>
        <tissue evidence="7">Full body</tissue>
    </source>
</reference>
<keyword evidence="8" id="KW-1185">Reference proteome</keyword>
<dbReference type="InterPro" id="IPR036961">
    <property type="entry name" value="Kinesin_motor_dom_sf"/>
</dbReference>
<dbReference type="EMBL" id="JRES01000799">
    <property type="protein sequence ID" value="KNC28304.1"/>
    <property type="molecule type" value="Genomic_DNA"/>
</dbReference>
<feature type="domain" description="Kinesin motor" evidence="6">
    <location>
        <begin position="1"/>
        <end position="93"/>
    </location>
</feature>
<comment type="subcellular location">
    <subcellularLocation>
        <location evidence="1">Cytoplasm</location>
        <location evidence="1">Cytoskeleton</location>
    </subcellularLocation>
</comment>
<keyword evidence="4" id="KW-0963">Cytoplasm</keyword>
<dbReference type="GO" id="GO:0015630">
    <property type="term" value="C:microtubule cytoskeleton"/>
    <property type="evidence" value="ECO:0007669"/>
    <property type="project" value="UniProtKB-ARBA"/>
</dbReference>
<dbReference type="GO" id="GO:0005524">
    <property type="term" value="F:ATP binding"/>
    <property type="evidence" value="ECO:0007669"/>
    <property type="project" value="UniProtKB-UniRule"/>
</dbReference>